<reference evidence="1" key="1">
    <citation type="submission" date="2020-02" db="EMBL/GenBank/DDBJ databases">
        <title>Bacillus sedimentmangrovi sp. nov., isolated from sediment of the mangrove ecosystem.</title>
        <authorList>
            <person name="Liu G."/>
        </authorList>
    </citation>
    <scope>NUCLEOTIDE SEQUENCE [LARGE SCALE GENOMIC DNA]</scope>
    <source>
        <strain evidence="1">SgZ-7</strain>
    </source>
</reference>
<dbReference type="Proteomes" id="UP000481621">
    <property type="component" value="Unassembled WGS sequence"/>
</dbReference>
<evidence type="ECO:0000313" key="1">
    <source>
        <dbReference type="EMBL" id="NEX77501.1"/>
    </source>
</evidence>
<dbReference type="AlphaFoldDB" id="A0A6B3TMS2"/>
<protein>
    <submittedName>
        <fullName evidence="1">Uncharacterized protein</fullName>
    </submittedName>
</protein>
<gene>
    <name evidence="1" type="ORF">G4Z05_01120</name>
</gene>
<name>A0A6B3TMS2_9BACI</name>
<dbReference type="EMBL" id="JAAIUV010000001">
    <property type="protein sequence ID" value="NEX77501.1"/>
    <property type="molecule type" value="Genomic_DNA"/>
</dbReference>
<comment type="caution">
    <text evidence="1">The sequence shown here is derived from an EMBL/GenBank/DDBJ whole genome shotgun (WGS) entry which is preliminary data.</text>
</comment>
<keyword evidence="2" id="KW-1185">Reference proteome</keyword>
<proteinExistence type="predicted"/>
<dbReference type="RefSeq" id="WP_158332806.1">
    <property type="nucleotide sequence ID" value="NZ_JAAIUV010000001.1"/>
</dbReference>
<organism evidence="1 2">
    <name type="scientific">Neobacillus thermocopriae</name>
    <dbReference type="NCBI Taxonomy" id="1215031"/>
    <lineage>
        <taxon>Bacteria</taxon>
        <taxon>Bacillati</taxon>
        <taxon>Bacillota</taxon>
        <taxon>Bacilli</taxon>
        <taxon>Bacillales</taxon>
        <taxon>Bacillaceae</taxon>
        <taxon>Neobacillus</taxon>
    </lineage>
</organism>
<sequence>MLRMFLMGKYYYHVFQHRHNELLQKDCLCEELRVKLKIKSIYHISKAIELGARLQFS</sequence>
<accession>A0A6B3TMS2</accession>
<evidence type="ECO:0000313" key="2">
    <source>
        <dbReference type="Proteomes" id="UP000481621"/>
    </source>
</evidence>